<name>A0A9D9N3H2_9BACT</name>
<dbReference type="Proteomes" id="UP000823641">
    <property type="component" value="Unassembled WGS sequence"/>
</dbReference>
<protein>
    <submittedName>
        <fullName evidence="2">Bifunctional nuclease family protein</fullName>
    </submittedName>
</protein>
<sequence length="190" mass="21559">MQLVQIKVKRISHLKADPNCAILELQEVSGERSFSIVIGMEEAAAIAAYVAHIKLDAPLIHDLFKNTLDAFRILLKRVVVTGLSNGVFISELYLQSEEGDINTKQTARISDALSMALRYTKPIYIEETLFLQVTSKKAAKINIAEMDEHTDLTPYPNETLANVLQELLEKEDYEKAVFIRNEINRRKQNQ</sequence>
<dbReference type="PROSITE" id="PS51658">
    <property type="entry name" value="BFN"/>
    <property type="match status" value="1"/>
</dbReference>
<gene>
    <name evidence="2" type="ORF">IAA73_01440</name>
</gene>
<proteinExistence type="predicted"/>
<evidence type="ECO:0000259" key="1">
    <source>
        <dbReference type="PROSITE" id="PS51658"/>
    </source>
</evidence>
<evidence type="ECO:0000313" key="3">
    <source>
        <dbReference type="Proteomes" id="UP000823641"/>
    </source>
</evidence>
<feature type="domain" description="BFN" evidence="1">
    <location>
        <begin position="3"/>
        <end position="137"/>
    </location>
</feature>
<dbReference type="Gene3D" id="3.10.690.10">
    <property type="entry name" value="Bifunctional nuclease domain"/>
    <property type="match status" value="1"/>
</dbReference>
<dbReference type="AlphaFoldDB" id="A0A9D9N3H2"/>
<reference evidence="2" key="2">
    <citation type="journal article" date="2021" name="PeerJ">
        <title>Extensive microbial diversity within the chicken gut microbiome revealed by metagenomics and culture.</title>
        <authorList>
            <person name="Gilroy R."/>
            <person name="Ravi A."/>
            <person name="Getino M."/>
            <person name="Pursley I."/>
            <person name="Horton D.L."/>
            <person name="Alikhan N.F."/>
            <person name="Baker D."/>
            <person name="Gharbi K."/>
            <person name="Hall N."/>
            <person name="Watson M."/>
            <person name="Adriaenssens E.M."/>
            <person name="Foster-Nyarko E."/>
            <person name="Jarju S."/>
            <person name="Secka A."/>
            <person name="Antonio M."/>
            <person name="Oren A."/>
            <person name="Chaudhuri R.R."/>
            <person name="La Ragione R."/>
            <person name="Hildebrand F."/>
            <person name="Pallen M.J."/>
        </authorList>
    </citation>
    <scope>NUCLEOTIDE SEQUENCE</scope>
    <source>
        <strain evidence="2">G3-3990</strain>
    </source>
</reference>
<organism evidence="2 3">
    <name type="scientific">Candidatus Gallipaludibacter merdavium</name>
    <dbReference type="NCBI Taxonomy" id="2840839"/>
    <lineage>
        <taxon>Bacteria</taxon>
        <taxon>Pseudomonadati</taxon>
        <taxon>Bacteroidota</taxon>
        <taxon>Bacteroidia</taxon>
        <taxon>Bacteroidales</taxon>
        <taxon>Candidatus Gallipaludibacter</taxon>
    </lineage>
</organism>
<dbReference type="InterPro" id="IPR036104">
    <property type="entry name" value="BFN_sf"/>
</dbReference>
<dbReference type="GO" id="GO:0004518">
    <property type="term" value="F:nuclease activity"/>
    <property type="evidence" value="ECO:0007669"/>
    <property type="project" value="InterPro"/>
</dbReference>
<dbReference type="Pfam" id="PF02577">
    <property type="entry name" value="BFN_dom"/>
    <property type="match status" value="1"/>
</dbReference>
<reference evidence="2" key="1">
    <citation type="submission" date="2020-10" db="EMBL/GenBank/DDBJ databases">
        <authorList>
            <person name="Gilroy R."/>
        </authorList>
    </citation>
    <scope>NUCLEOTIDE SEQUENCE</scope>
    <source>
        <strain evidence="2">G3-3990</strain>
    </source>
</reference>
<accession>A0A9D9N3H2</accession>
<dbReference type="EMBL" id="JADIMG010000010">
    <property type="protein sequence ID" value="MBO8458987.1"/>
    <property type="molecule type" value="Genomic_DNA"/>
</dbReference>
<dbReference type="SUPFAM" id="SSF103256">
    <property type="entry name" value="Hypothetical protein TM0160"/>
    <property type="match status" value="1"/>
</dbReference>
<comment type="caution">
    <text evidence="2">The sequence shown here is derived from an EMBL/GenBank/DDBJ whole genome shotgun (WGS) entry which is preliminary data.</text>
</comment>
<dbReference type="InterPro" id="IPR003729">
    <property type="entry name" value="Bi_nuclease_dom"/>
</dbReference>
<evidence type="ECO:0000313" key="2">
    <source>
        <dbReference type="EMBL" id="MBO8458987.1"/>
    </source>
</evidence>